<keyword evidence="4" id="KW-0507">mRNA processing</keyword>
<dbReference type="FunFam" id="2.130.10.10:FF:000592">
    <property type="entry name" value="UV-damaged DNA binding protein"/>
    <property type="match status" value="1"/>
</dbReference>
<dbReference type="Gene3D" id="2.130.10.10">
    <property type="entry name" value="YVTN repeat-like/Quinoprotein amine dehydrogenase"/>
    <property type="match status" value="3"/>
</dbReference>
<dbReference type="Gene3D" id="1.10.150.910">
    <property type="match status" value="1"/>
</dbReference>
<dbReference type="SUPFAM" id="SSF51004">
    <property type="entry name" value="C-terminal (heme d1) domain of cytochrome cd1-nitrite reductase"/>
    <property type="match status" value="1"/>
</dbReference>
<dbReference type="PANTHER" id="PTHR10644">
    <property type="entry name" value="DNA REPAIR/RNA PROCESSING CPSF FAMILY"/>
    <property type="match status" value="1"/>
</dbReference>
<evidence type="ECO:0000313" key="9">
    <source>
        <dbReference type="EMBL" id="OXV09269.1"/>
    </source>
</evidence>
<dbReference type="InterPro" id="IPR050358">
    <property type="entry name" value="RSE1/DDB1/CFT1"/>
</dbReference>
<reference evidence="9 10" key="1">
    <citation type="journal article" date="2015" name="Environ. Microbiol.">
        <title>Metagenome sequence of Elaphomyces granulatus from sporocarp tissue reveals Ascomycota ectomycorrhizal fingerprints of genome expansion and a Proteobacteria-rich microbiome.</title>
        <authorList>
            <person name="Quandt C.A."/>
            <person name="Kohler A."/>
            <person name="Hesse C.N."/>
            <person name="Sharpton T.J."/>
            <person name="Martin F."/>
            <person name="Spatafora J.W."/>
        </authorList>
    </citation>
    <scope>NUCLEOTIDE SEQUENCE [LARGE SCALE GENOMIC DNA]</scope>
    <source>
        <strain evidence="9 10">OSC145934</strain>
    </source>
</reference>
<keyword evidence="5" id="KW-0539">Nucleus</keyword>
<dbReference type="GO" id="GO:0006397">
    <property type="term" value="P:mRNA processing"/>
    <property type="evidence" value="ECO:0007669"/>
    <property type="project" value="UniProtKB-KW"/>
</dbReference>
<dbReference type="GO" id="GO:0005634">
    <property type="term" value="C:nucleus"/>
    <property type="evidence" value="ECO:0007669"/>
    <property type="project" value="UniProtKB-SubCell"/>
</dbReference>
<dbReference type="AlphaFoldDB" id="A0A232LYN6"/>
<dbReference type="FunFam" id="2.130.10.10:FF:000629">
    <property type="entry name" value="UV-damaged DNA binding protein"/>
    <property type="match status" value="1"/>
</dbReference>
<evidence type="ECO:0000256" key="3">
    <source>
        <dbReference type="ARBA" id="ARBA00014577"/>
    </source>
</evidence>
<evidence type="ECO:0000256" key="4">
    <source>
        <dbReference type="ARBA" id="ARBA00022664"/>
    </source>
</evidence>
<evidence type="ECO:0000256" key="5">
    <source>
        <dbReference type="ARBA" id="ARBA00023242"/>
    </source>
</evidence>
<sequence>MAYVAPIHRASSVRHALKLQFFKRDEDCLVVAKSNRLEFYSLTPDGLSLTTSRDVYAKVRMLARLPAPTNSPTDHLFVGTDQHTYFTLSWDKKTSHVRTERSYVDLADKSSRASQMTDRCLIDPGGRFMILEIYEGVITVIPIIHPSMKKRRGGTLSSSTASSDSPQIGELGEPTVARIEELVVRSSAFLHVESKALPRLALLHQDNQNRVRLKVRSLHFNAATSSSSAEASFVEEEVFAQELDFGASHLIPVPAPLGGLLILGETSIKYIDDASNETISRPLDESTSFVAWEQVDGQRWLLADDYGRLFFLMLVLDADNEVESWKIDYLGDASRASILVYLGAGITFVGSHQGDSQLIRIGDGSFEIIQTLSNIAPIMDFTIMDLGNRVDEVHTHEFSSGQARIVTASGAYNDGTLRSVRSGVGIEELGVLGEMEHITDLWALQVSSSGDFMDTLLVTFVDETRVFKFSMDGEVEELDGFLGLSLSESTLLASNLPNGRILQVSERSVQIADTDSGMVTSTWSPSGRQAITSASSNNDHLVLVIGGQILSTLDVKNDLNVIAQKDFGVDSQISGVTVPSLPTPICIAAFPQSAEVCVLSLADLKVLHSKSLGIVGEAFPRSVLLADILAGNSPILFISMADGSVMTFSFTVRDYSLTALAKLILGSEQPTFKKLPRGGGLYNVFATCEHPSLIYGSEGRIIYSAVNSEGAARICHFNAEAYPGSVAVASSQDLKIAVVDKERTTQIQTLPIGATVRRISYSPSEKAFGIGTIKRTLQDGVEIVESQFMLADEIMFRRLDSFDLRKDELVECVVRTEFPTGKDEAGKEISKDRFIVGTAYLDDEDDESTRGRILIFEVDPNRRLTQLAEVPVNGACRALAMLGEKIVAALLKSVVVYNIVVNFDTVKLERAATYRTSTTPIDISVTGNLILVADLMKSTAVVEYRAGNMGLPDSLTEVARHFQTVWVTAVGDIAENTYLESDGEGNLIVLRRNVNGVTRDDRRRLEVTSEMLLGDMVNRIRPVNIQQMSSVAVTPKAFLGTAEGSIYLFALINAEHQDFLMRLQAAIAAYVDSPGNMPFNKFRAFRNSVREAEEPFRFVDGELIERFLVCEPAIQEEIVGLVGGGAEVEGVKGMIEALRRLH</sequence>
<dbReference type="InterPro" id="IPR011048">
    <property type="entry name" value="Haem_d1_sf"/>
</dbReference>
<accession>A0A232LYN6</accession>
<comment type="similarity">
    <text evidence="2">Belongs to the DDB1 family.</text>
</comment>
<gene>
    <name evidence="9" type="ORF">Egran_02970</name>
</gene>
<dbReference type="Proteomes" id="UP000243515">
    <property type="component" value="Unassembled WGS sequence"/>
</dbReference>
<dbReference type="InterPro" id="IPR015943">
    <property type="entry name" value="WD40/YVTN_repeat-like_dom_sf"/>
</dbReference>
<dbReference type="SUPFAM" id="SSF50998">
    <property type="entry name" value="Quinoprotein alcohol dehydrogenase-like"/>
    <property type="match status" value="1"/>
</dbReference>
<dbReference type="GO" id="GO:0003676">
    <property type="term" value="F:nucleic acid binding"/>
    <property type="evidence" value="ECO:0007669"/>
    <property type="project" value="InterPro"/>
</dbReference>
<dbReference type="SUPFAM" id="SSF50969">
    <property type="entry name" value="YVTN repeat-like/Quinoprotein amine dehydrogenase"/>
    <property type="match status" value="1"/>
</dbReference>
<feature type="domain" description="RSE1/DDB1/CPSF1 second beta-propeller" evidence="8">
    <location>
        <begin position="426"/>
        <end position="738"/>
    </location>
</feature>
<dbReference type="InterPro" id="IPR018846">
    <property type="entry name" value="Beta-prop_RSE1/DDB1/CPSF1_1st"/>
</dbReference>
<dbReference type="Pfam" id="PF10433">
    <property type="entry name" value="Beta-prop_RSE1_1st"/>
    <property type="match status" value="1"/>
</dbReference>
<feature type="domain" description="RSE1/DDB1/CPSF1 C-terminal" evidence="6">
    <location>
        <begin position="786"/>
        <end position="1108"/>
    </location>
</feature>
<comment type="subcellular location">
    <subcellularLocation>
        <location evidence="1">Nucleus</location>
    </subcellularLocation>
</comment>
<organism evidence="9 10">
    <name type="scientific">Elaphomyces granulatus</name>
    <dbReference type="NCBI Taxonomy" id="519963"/>
    <lineage>
        <taxon>Eukaryota</taxon>
        <taxon>Fungi</taxon>
        <taxon>Dikarya</taxon>
        <taxon>Ascomycota</taxon>
        <taxon>Pezizomycotina</taxon>
        <taxon>Eurotiomycetes</taxon>
        <taxon>Eurotiomycetidae</taxon>
        <taxon>Eurotiales</taxon>
        <taxon>Elaphomycetaceae</taxon>
        <taxon>Elaphomyces</taxon>
    </lineage>
</organism>
<dbReference type="EMBL" id="NPHW01003618">
    <property type="protein sequence ID" value="OXV09269.1"/>
    <property type="molecule type" value="Genomic_DNA"/>
</dbReference>
<keyword evidence="10" id="KW-1185">Reference proteome</keyword>
<dbReference type="Pfam" id="PF03178">
    <property type="entry name" value="CPSF_A"/>
    <property type="match status" value="1"/>
</dbReference>
<name>A0A232LYN6_9EURO</name>
<dbReference type="InterPro" id="IPR011044">
    <property type="entry name" value="Quino_amine_DH_bsu"/>
</dbReference>
<evidence type="ECO:0000259" key="8">
    <source>
        <dbReference type="Pfam" id="PF23726"/>
    </source>
</evidence>
<dbReference type="InterPro" id="IPR004871">
    <property type="entry name" value="RSE1/DDB1/CPSF1_C"/>
</dbReference>
<evidence type="ECO:0000313" key="10">
    <source>
        <dbReference type="Proteomes" id="UP000243515"/>
    </source>
</evidence>
<feature type="domain" description="RSE1/DDB1/CPSF1 first beta-propeller" evidence="7">
    <location>
        <begin position="12"/>
        <end position="373"/>
    </location>
</feature>
<dbReference type="Pfam" id="PF23726">
    <property type="entry name" value="Beta-prop_RSE1_2nd"/>
    <property type="match status" value="1"/>
</dbReference>
<evidence type="ECO:0000259" key="7">
    <source>
        <dbReference type="Pfam" id="PF10433"/>
    </source>
</evidence>
<dbReference type="InterPro" id="IPR058543">
    <property type="entry name" value="Beta-prop_RSE1/DDB1/CPSF1_2nd"/>
</dbReference>
<comment type="caution">
    <text evidence="9">The sequence shown here is derived from an EMBL/GenBank/DDBJ whole genome shotgun (WGS) entry which is preliminary data.</text>
</comment>
<dbReference type="OrthoDB" id="433457at2759"/>
<proteinExistence type="inferred from homology"/>
<dbReference type="InterPro" id="IPR011047">
    <property type="entry name" value="Quinoprotein_ADH-like_sf"/>
</dbReference>
<evidence type="ECO:0000256" key="1">
    <source>
        <dbReference type="ARBA" id="ARBA00004123"/>
    </source>
</evidence>
<evidence type="ECO:0000259" key="6">
    <source>
        <dbReference type="Pfam" id="PF03178"/>
    </source>
</evidence>
<protein>
    <recommendedName>
        <fullName evidence="3">DNA damage-binding protein 1</fullName>
    </recommendedName>
</protein>
<evidence type="ECO:0000256" key="2">
    <source>
        <dbReference type="ARBA" id="ARBA00007453"/>
    </source>
</evidence>
<dbReference type="FunFam" id="2.130.10.10:FF:000678">
    <property type="entry name" value="Putative UV-damaged DNA binding protein"/>
    <property type="match status" value="1"/>
</dbReference>